<sequence length="244" mass="26198">MDGIPTASRSERRAGPRATPQRSPLVSQVIEILRDAISEGRWPVGTKLPVEAELATEYGISRTTLRQAIQALVHVGLLETIQGNGTFVRGTVELDAVLSRYLAGESETAVLEVRLALETTAAALAAERATSEQIEAIIRAIGDADDAIAGGLSDAVASTRVHAAIVSASSNPILRHFYEVLEAATTRTMRETSSPEPPERFQDDHRGIVQAIRDRDPDEARRLAHEHLMPVIEAAREAGGATAD</sequence>
<dbReference type="CDD" id="cd07377">
    <property type="entry name" value="WHTH_GntR"/>
    <property type="match status" value="1"/>
</dbReference>
<dbReference type="Gene3D" id="1.10.10.10">
    <property type="entry name" value="Winged helix-like DNA-binding domain superfamily/Winged helix DNA-binding domain"/>
    <property type="match status" value="1"/>
</dbReference>
<dbReference type="SUPFAM" id="SSF48008">
    <property type="entry name" value="GntR ligand-binding domain-like"/>
    <property type="match status" value="1"/>
</dbReference>
<dbReference type="AlphaFoldDB" id="A0AA97CW02"/>
<dbReference type="GO" id="GO:0003700">
    <property type="term" value="F:DNA-binding transcription factor activity"/>
    <property type="evidence" value="ECO:0007669"/>
    <property type="project" value="InterPro"/>
</dbReference>
<evidence type="ECO:0000256" key="3">
    <source>
        <dbReference type="ARBA" id="ARBA00023163"/>
    </source>
</evidence>
<evidence type="ECO:0000313" key="6">
    <source>
        <dbReference type="EMBL" id="WOC13431.1"/>
    </source>
</evidence>
<evidence type="ECO:0000256" key="4">
    <source>
        <dbReference type="SAM" id="MobiDB-lite"/>
    </source>
</evidence>
<reference evidence="6" key="1">
    <citation type="submission" date="2023-06" db="EMBL/GenBank/DDBJ databases">
        <title>Gordonia sp. nov. and Pseudochrobactrum sp. nov., two species isolated from the burying beetle Nicrophorus vespilloides.</title>
        <authorList>
            <person name="Poehlein A."/>
            <person name="Guzman J."/>
            <person name="Daniel R."/>
            <person name="Vilcinskas A."/>
        </authorList>
    </citation>
    <scope>NUCLEOTIDE SEQUENCE</scope>
    <source>
        <strain evidence="6">MP11Mi</strain>
    </source>
</reference>
<dbReference type="RefSeq" id="WP_420039254.1">
    <property type="nucleotide sequence ID" value="NZ_CP128986.1"/>
</dbReference>
<keyword evidence="2" id="KW-0238">DNA-binding</keyword>
<keyword evidence="3" id="KW-0804">Transcription</keyword>
<dbReference type="InterPro" id="IPR000524">
    <property type="entry name" value="Tscrpt_reg_HTH_GntR"/>
</dbReference>
<dbReference type="EMBL" id="CP128986">
    <property type="protein sequence ID" value="WOC13431.1"/>
    <property type="molecule type" value="Genomic_DNA"/>
</dbReference>
<proteinExistence type="predicted"/>
<dbReference type="Pfam" id="PF00392">
    <property type="entry name" value="GntR"/>
    <property type="match status" value="1"/>
</dbReference>
<dbReference type="PRINTS" id="PR00035">
    <property type="entry name" value="HTHGNTR"/>
</dbReference>
<accession>A0AA97CW02</accession>
<dbReference type="InterPro" id="IPR036390">
    <property type="entry name" value="WH_DNA-bd_sf"/>
</dbReference>
<evidence type="ECO:0000256" key="2">
    <source>
        <dbReference type="ARBA" id="ARBA00023125"/>
    </source>
</evidence>
<dbReference type="PROSITE" id="PS50949">
    <property type="entry name" value="HTH_GNTR"/>
    <property type="match status" value="1"/>
</dbReference>
<dbReference type="InterPro" id="IPR008920">
    <property type="entry name" value="TF_FadR/GntR_C"/>
</dbReference>
<evidence type="ECO:0000259" key="5">
    <source>
        <dbReference type="PROSITE" id="PS50949"/>
    </source>
</evidence>
<organism evidence="6">
    <name type="scientific">Gordonia sp. MP11Mi</name>
    <dbReference type="NCBI Taxonomy" id="3022769"/>
    <lineage>
        <taxon>Bacteria</taxon>
        <taxon>Bacillati</taxon>
        <taxon>Actinomycetota</taxon>
        <taxon>Actinomycetes</taxon>
        <taxon>Mycobacteriales</taxon>
        <taxon>Gordoniaceae</taxon>
        <taxon>Gordonia</taxon>
    </lineage>
</organism>
<feature type="region of interest" description="Disordered" evidence="4">
    <location>
        <begin position="1"/>
        <end position="23"/>
    </location>
</feature>
<dbReference type="SUPFAM" id="SSF46785">
    <property type="entry name" value="Winged helix' DNA-binding domain"/>
    <property type="match status" value="1"/>
</dbReference>
<keyword evidence="1" id="KW-0805">Transcription regulation</keyword>
<dbReference type="InterPro" id="IPR036388">
    <property type="entry name" value="WH-like_DNA-bd_sf"/>
</dbReference>
<dbReference type="SMART" id="SM00345">
    <property type="entry name" value="HTH_GNTR"/>
    <property type="match status" value="1"/>
</dbReference>
<dbReference type="InterPro" id="IPR011711">
    <property type="entry name" value="GntR_C"/>
</dbReference>
<protein>
    <submittedName>
        <fullName evidence="6">L-lactate dehydrogenase operon regulatory protein</fullName>
    </submittedName>
</protein>
<gene>
    <name evidence="6" type="primary">lldR_2</name>
    <name evidence="6" type="ORF">MP11Mi_25320</name>
</gene>
<dbReference type="Pfam" id="PF07729">
    <property type="entry name" value="FCD"/>
    <property type="match status" value="1"/>
</dbReference>
<dbReference type="PANTHER" id="PTHR43537">
    <property type="entry name" value="TRANSCRIPTIONAL REGULATOR, GNTR FAMILY"/>
    <property type="match status" value="1"/>
</dbReference>
<dbReference type="GO" id="GO:0003677">
    <property type="term" value="F:DNA binding"/>
    <property type="evidence" value="ECO:0007669"/>
    <property type="project" value="UniProtKB-KW"/>
</dbReference>
<feature type="domain" description="HTH gntR-type" evidence="5">
    <location>
        <begin position="23"/>
        <end position="91"/>
    </location>
</feature>
<dbReference type="Gene3D" id="1.20.120.530">
    <property type="entry name" value="GntR ligand-binding domain-like"/>
    <property type="match status" value="1"/>
</dbReference>
<evidence type="ECO:0000256" key="1">
    <source>
        <dbReference type="ARBA" id="ARBA00023015"/>
    </source>
</evidence>
<dbReference type="SMART" id="SM00895">
    <property type="entry name" value="FCD"/>
    <property type="match status" value="1"/>
</dbReference>
<dbReference type="PANTHER" id="PTHR43537:SF47">
    <property type="entry name" value="REGULATORY PROTEIN GNTR HTH"/>
    <property type="match status" value="1"/>
</dbReference>
<name>A0AA97CW02_9ACTN</name>